<feature type="transmembrane region" description="Helical" evidence="10">
    <location>
        <begin position="23"/>
        <end position="42"/>
    </location>
</feature>
<keyword evidence="3" id="KW-1003">Cell membrane</keyword>
<dbReference type="InterPro" id="IPR003856">
    <property type="entry name" value="LPS_length_determ_N"/>
</dbReference>
<evidence type="ECO:0000256" key="6">
    <source>
        <dbReference type="ARBA" id="ARBA00022840"/>
    </source>
</evidence>
<dbReference type="InterPro" id="IPR033756">
    <property type="entry name" value="YlxH/NBP35"/>
</dbReference>
<evidence type="ECO:0000256" key="7">
    <source>
        <dbReference type="ARBA" id="ARBA00022989"/>
    </source>
</evidence>
<evidence type="ECO:0000259" key="11">
    <source>
        <dbReference type="Pfam" id="PF02706"/>
    </source>
</evidence>
<keyword evidence="5" id="KW-0547">Nucleotide-binding</keyword>
<dbReference type="Pfam" id="PF10609">
    <property type="entry name" value="ParA"/>
    <property type="match status" value="1"/>
</dbReference>
<reference evidence="13" key="1">
    <citation type="submission" date="2023-07" db="EMBL/GenBank/DDBJ databases">
        <authorList>
            <person name="Deng Y."/>
            <person name="Zhang Y.-Q."/>
        </authorList>
    </citation>
    <scope>NUCLEOTIDE SEQUENCE [LARGE SCALE GENOMIC DNA]</scope>
    <source>
        <strain evidence="13">CPCC 205710</strain>
    </source>
</reference>
<dbReference type="EMBL" id="JAODWD010000005">
    <property type="protein sequence ID" value="MCT7660894.1"/>
    <property type="molecule type" value="Genomic_DNA"/>
</dbReference>
<gene>
    <name evidence="12" type="ORF">N4S67_21045</name>
</gene>
<evidence type="ECO:0000256" key="4">
    <source>
        <dbReference type="ARBA" id="ARBA00022692"/>
    </source>
</evidence>
<keyword evidence="13" id="KW-1185">Reference proteome</keyword>
<evidence type="ECO:0000256" key="5">
    <source>
        <dbReference type="ARBA" id="ARBA00022741"/>
    </source>
</evidence>
<evidence type="ECO:0000256" key="3">
    <source>
        <dbReference type="ARBA" id="ARBA00022475"/>
    </source>
</evidence>
<name>A0ABT2MH93_9MYCO</name>
<keyword evidence="8 10" id="KW-0472">Membrane</keyword>
<sequence length="517" mass="54105">MQTDSQGETTLEIREYLRIFARYWWVIVVLTVVGSAIGYATWQFQTREYESTATLFVATQNGSTATEAYQNNLFSVDRANSYASLATSEQVAARAVDQLKAPISADELREKITAVAAPKTVLFTVTVTDPDPVQAQTYANAVAGQLVNLVSELETSRRGGSPAAGAVVVDEAGYPTAPAGFGWPLRVALGALAGLVLGILAAILTGVIDKRLRGRDSVENAVGTTVIAGLPADRARAKAAVVDLDADSAYADRIRELRTNLRFVSTAKNQRPPEVIAVTSPSRGDGRTTVAIDLAAALAETGKSVVLVDGDLRNPTLAERLPLSGPMRDSANARGLSTALSGEHGARDGLLGQVPVGEQTIAVLPAGPRPPRPSALWATDRAGRLLEELTQGFDYVVIDTPPLDDYSDAAVIGALSDGALLLARIRGTTSTALRRALQRLRGATVSILGTVATFENRMGQSSGQGRTGGRDASPGSASEGNGRGRGNSDDDTSVISEGGLVGSAGPHQPLRSRHGTT</sequence>
<dbReference type="InterPro" id="IPR005702">
    <property type="entry name" value="Wzc-like_C"/>
</dbReference>
<comment type="subcellular location">
    <subcellularLocation>
        <location evidence="1">Cell membrane</location>
        <topology evidence="1">Multi-pass membrane protein</topology>
    </subcellularLocation>
</comment>
<protein>
    <submittedName>
        <fullName evidence="12">Wzz/FepE/Etk N-terminal domain-containing protein</fullName>
    </submittedName>
</protein>
<dbReference type="Gene3D" id="3.40.50.300">
    <property type="entry name" value="P-loop containing nucleotide triphosphate hydrolases"/>
    <property type="match status" value="1"/>
</dbReference>
<keyword evidence="6" id="KW-0067">ATP-binding</keyword>
<dbReference type="SUPFAM" id="SSF52540">
    <property type="entry name" value="P-loop containing nucleoside triphosphate hydrolases"/>
    <property type="match status" value="1"/>
</dbReference>
<dbReference type="Pfam" id="PF02706">
    <property type="entry name" value="Wzz"/>
    <property type="match status" value="1"/>
</dbReference>
<keyword evidence="4 10" id="KW-0812">Transmembrane</keyword>
<evidence type="ECO:0000256" key="8">
    <source>
        <dbReference type="ARBA" id="ARBA00023136"/>
    </source>
</evidence>
<accession>A0ABT2MH93</accession>
<dbReference type="InterPro" id="IPR050445">
    <property type="entry name" value="Bact_polysacc_biosynth/exp"/>
</dbReference>
<evidence type="ECO:0000256" key="9">
    <source>
        <dbReference type="SAM" id="MobiDB-lite"/>
    </source>
</evidence>
<keyword evidence="7 10" id="KW-1133">Transmembrane helix</keyword>
<dbReference type="PANTHER" id="PTHR32309:SF13">
    <property type="entry name" value="FERRIC ENTEROBACTIN TRANSPORT PROTEIN FEPE"/>
    <property type="match status" value="1"/>
</dbReference>
<evidence type="ECO:0000256" key="2">
    <source>
        <dbReference type="ARBA" id="ARBA00006683"/>
    </source>
</evidence>
<evidence type="ECO:0000313" key="12">
    <source>
        <dbReference type="EMBL" id="MCT7660894.1"/>
    </source>
</evidence>
<evidence type="ECO:0000256" key="10">
    <source>
        <dbReference type="SAM" id="Phobius"/>
    </source>
</evidence>
<evidence type="ECO:0000256" key="1">
    <source>
        <dbReference type="ARBA" id="ARBA00004651"/>
    </source>
</evidence>
<dbReference type="Proteomes" id="UP001206639">
    <property type="component" value="Unassembled WGS sequence"/>
</dbReference>
<organism evidence="12 13">
    <name type="scientific">Mycobacterium deserti</name>
    <dbReference type="NCBI Taxonomy" id="2978347"/>
    <lineage>
        <taxon>Bacteria</taxon>
        <taxon>Bacillati</taxon>
        <taxon>Actinomycetota</taxon>
        <taxon>Actinomycetes</taxon>
        <taxon>Mycobacteriales</taxon>
        <taxon>Mycobacteriaceae</taxon>
        <taxon>Mycobacterium</taxon>
    </lineage>
</organism>
<dbReference type="CDD" id="cd05387">
    <property type="entry name" value="BY-kinase"/>
    <property type="match status" value="1"/>
</dbReference>
<feature type="domain" description="Polysaccharide chain length determinant N-terminal" evidence="11">
    <location>
        <begin position="10"/>
        <end position="99"/>
    </location>
</feature>
<comment type="caution">
    <text evidence="12">The sequence shown here is derived from an EMBL/GenBank/DDBJ whole genome shotgun (WGS) entry which is preliminary data.</text>
</comment>
<feature type="region of interest" description="Disordered" evidence="9">
    <location>
        <begin position="456"/>
        <end position="517"/>
    </location>
</feature>
<dbReference type="PANTHER" id="PTHR32309">
    <property type="entry name" value="TYROSINE-PROTEIN KINASE"/>
    <property type="match status" value="1"/>
</dbReference>
<evidence type="ECO:0000313" key="13">
    <source>
        <dbReference type="Proteomes" id="UP001206639"/>
    </source>
</evidence>
<comment type="similarity">
    <text evidence="2">Belongs to the CpsC/CapA family.</text>
</comment>
<feature type="transmembrane region" description="Helical" evidence="10">
    <location>
        <begin position="187"/>
        <end position="208"/>
    </location>
</feature>
<dbReference type="RefSeq" id="WP_260994961.1">
    <property type="nucleotide sequence ID" value="NZ_JAODWD010000005.1"/>
</dbReference>
<dbReference type="InterPro" id="IPR027417">
    <property type="entry name" value="P-loop_NTPase"/>
</dbReference>
<proteinExistence type="inferred from homology"/>